<evidence type="ECO:0000313" key="5">
    <source>
        <dbReference type="WBParaSite" id="jg20455"/>
    </source>
</evidence>
<keyword evidence="1" id="KW-1015">Disulfide bond</keyword>
<organism evidence="4 5">
    <name type="scientific">Ditylenchus dipsaci</name>
    <dbReference type="NCBI Taxonomy" id="166011"/>
    <lineage>
        <taxon>Eukaryota</taxon>
        <taxon>Metazoa</taxon>
        <taxon>Ecdysozoa</taxon>
        <taxon>Nematoda</taxon>
        <taxon>Chromadorea</taxon>
        <taxon>Rhabditida</taxon>
        <taxon>Tylenchina</taxon>
        <taxon>Tylenchomorpha</taxon>
        <taxon>Sphaerularioidea</taxon>
        <taxon>Anguinidae</taxon>
        <taxon>Anguininae</taxon>
        <taxon>Ditylenchus</taxon>
    </lineage>
</organism>
<dbReference type="InterPro" id="IPR008139">
    <property type="entry name" value="SaposinB_dom"/>
</dbReference>
<evidence type="ECO:0000256" key="1">
    <source>
        <dbReference type="ARBA" id="ARBA00023157"/>
    </source>
</evidence>
<reference evidence="5" key="1">
    <citation type="submission" date="2022-11" db="UniProtKB">
        <authorList>
            <consortium name="WormBaseParasite"/>
        </authorList>
    </citation>
    <scope>IDENTIFICATION</scope>
</reference>
<evidence type="ECO:0000313" key="4">
    <source>
        <dbReference type="Proteomes" id="UP000887574"/>
    </source>
</evidence>
<keyword evidence="4" id="KW-1185">Reference proteome</keyword>
<name>A0A915DKB7_9BILA</name>
<dbReference type="AlphaFoldDB" id="A0A915DKB7"/>
<dbReference type="InterPro" id="IPR011001">
    <property type="entry name" value="Saposin-like"/>
</dbReference>
<feature type="domain" description="Saposin B-type" evidence="3">
    <location>
        <begin position="64"/>
        <end position="141"/>
    </location>
</feature>
<dbReference type="SUPFAM" id="SSF47862">
    <property type="entry name" value="Saposin"/>
    <property type="match status" value="1"/>
</dbReference>
<keyword evidence="2" id="KW-1133">Transmembrane helix</keyword>
<dbReference type="PROSITE" id="PS50015">
    <property type="entry name" value="SAP_B"/>
    <property type="match status" value="1"/>
</dbReference>
<dbReference type="Gene3D" id="1.10.225.10">
    <property type="entry name" value="Saposin-like"/>
    <property type="match status" value="1"/>
</dbReference>
<evidence type="ECO:0000259" key="3">
    <source>
        <dbReference type="PROSITE" id="PS50015"/>
    </source>
</evidence>
<sequence>MAYSQEANGRKGRSINFGTFCGISPHFTSSEHKSIMGSTTLIAFILFMLFITQRYSFAKANSHDIMSCVLCEMVVEAMTSQQNPAAAMTSMYRKCSRMGLLSPVCDQLVGTNAKILLLHMGRTNRSPRRICSELKLCDETL</sequence>
<keyword evidence="2" id="KW-0472">Membrane</keyword>
<accession>A0A915DKB7</accession>
<dbReference type="Proteomes" id="UP000887574">
    <property type="component" value="Unplaced"/>
</dbReference>
<keyword evidence="2" id="KW-0812">Transmembrane</keyword>
<feature type="transmembrane region" description="Helical" evidence="2">
    <location>
        <begin position="34"/>
        <end position="52"/>
    </location>
</feature>
<proteinExistence type="predicted"/>
<dbReference type="WBParaSite" id="jg20455">
    <property type="protein sequence ID" value="jg20455"/>
    <property type="gene ID" value="jg20455"/>
</dbReference>
<dbReference type="SMART" id="SM00741">
    <property type="entry name" value="SapB"/>
    <property type="match status" value="1"/>
</dbReference>
<evidence type="ECO:0000256" key="2">
    <source>
        <dbReference type="SAM" id="Phobius"/>
    </source>
</evidence>
<protein>
    <submittedName>
        <fullName evidence="5">Saposin B-type domain-containing protein</fullName>
    </submittedName>
</protein>